<keyword evidence="5" id="KW-0677">Repeat</keyword>
<keyword evidence="10" id="KW-0378">Hydrolase</keyword>
<dbReference type="FunFam" id="1.10.8.60:FF:000026">
    <property type="entry name" value="vesicle-fusing ATPase isoform X1"/>
    <property type="match status" value="1"/>
</dbReference>
<dbReference type="PROSITE" id="PS00674">
    <property type="entry name" value="AAA"/>
    <property type="match status" value="1"/>
</dbReference>
<dbReference type="Gene3D" id="3.10.330.10">
    <property type="match status" value="1"/>
</dbReference>
<evidence type="ECO:0000256" key="2">
    <source>
        <dbReference type="ARBA" id="ARBA00006914"/>
    </source>
</evidence>
<dbReference type="Gene3D" id="1.10.8.60">
    <property type="match status" value="1"/>
</dbReference>
<dbReference type="Pfam" id="PF00004">
    <property type="entry name" value="AAA"/>
    <property type="match status" value="2"/>
</dbReference>
<dbReference type="SMART" id="SM00382">
    <property type="entry name" value="AAA"/>
    <property type="match status" value="2"/>
</dbReference>
<feature type="domain" description="AAA+ ATPase" evidence="11">
    <location>
        <begin position="521"/>
        <end position="657"/>
    </location>
</feature>
<evidence type="ECO:0000259" key="11">
    <source>
        <dbReference type="SMART" id="SM00382"/>
    </source>
</evidence>
<dbReference type="OMA" id="QFEQHVT"/>
<keyword evidence="10" id="KW-0479">Metal-binding</keyword>
<dbReference type="CDD" id="cd19504">
    <property type="entry name" value="RecA-like_NSF-SEC18_r1-like"/>
    <property type="match status" value="1"/>
</dbReference>
<keyword evidence="6 9" id="KW-0547">Nucleotide-binding</keyword>
<evidence type="ECO:0000256" key="5">
    <source>
        <dbReference type="ARBA" id="ARBA00022737"/>
    </source>
</evidence>
<comment type="similarity">
    <text evidence="2 9">Belongs to the AAA ATPase family.</text>
</comment>
<dbReference type="PANTHER" id="PTHR23078">
    <property type="entry name" value="VESICULAR-FUSION PROTEIN NSF"/>
    <property type="match status" value="1"/>
</dbReference>
<evidence type="ECO:0000256" key="7">
    <source>
        <dbReference type="ARBA" id="ARBA00022840"/>
    </source>
</evidence>
<dbReference type="InterPro" id="IPR039812">
    <property type="entry name" value="Vesicle-fus_ATPase"/>
</dbReference>
<dbReference type="SUPFAM" id="SSF52540">
    <property type="entry name" value="P-loop containing nucleoside triphosphate hydrolases"/>
    <property type="match status" value="2"/>
</dbReference>
<dbReference type="GO" id="GO:0035494">
    <property type="term" value="P:SNARE complex disassembly"/>
    <property type="evidence" value="ECO:0007669"/>
    <property type="project" value="InterPro"/>
</dbReference>
<evidence type="ECO:0000256" key="3">
    <source>
        <dbReference type="ARBA" id="ARBA00022448"/>
    </source>
</evidence>
<reference evidence="12 13" key="1">
    <citation type="journal article" date="2014" name="Genome Biol. Evol.">
        <title>The genome of the myxosporean Thelohanellus kitauei shows adaptations to nutrient acquisition within its fish host.</title>
        <authorList>
            <person name="Yang Y."/>
            <person name="Xiong J."/>
            <person name="Zhou Z."/>
            <person name="Huo F."/>
            <person name="Miao W."/>
            <person name="Ran C."/>
            <person name="Liu Y."/>
            <person name="Zhang J."/>
            <person name="Feng J."/>
            <person name="Wang M."/>
            <person name="Wang M."/>
            <person name="Wang L."/>
            <person name="Yao B."/>
        </authorList>
    </citation>
    <scope>NUCLEOTIDE SEQUENCE [LARGE SCALE GENOMIC DNA]</scope>
    <source>
        <strain evidence="12">Wuqing</strain>
    </source>
</reference>
<comment type="caution">
    <text evidence="12">The sequence shown here is derived from an EMBL/GenBank/DDBJ whole genome shotgun (WGS) entry which is preliminary data.</text>
</comment>
<evidence type="ECO:0000256" key="1">
    <source>
        <dbReference type="ARBA" id="ARBA00004496"/>
    </source>
</evidence>
<keyword evidence="10" id="KW-0460">Magnesium</keyword>
<evidence type="ECO:0000256" key="10">
    <source>
        <dbReference type="RuleBase" id="RU367045"/>
    </source>
</evidence>
<dbReference type="FunFam" id="3.40.50.300:FF:000166">
    <property type="entry name" value="vesicle-fusing ATPase isoform X1"/>
    <property type="match status" value="1"/>
</dbReference>
<keyword evidence="7 9" id="KW-0067">ATP-binding</keyword>
<keyword evidence="13" id="KW-1185">Reference proteome</keyword>
<dbReference type="GO" id="GO:0043001">
    <property type="term" value="P:Golgi to plasma membrane protein transport"/>
    <property type="evidence" value="ECO:0007669"/>
    <property type="project" value="TreeGrafter"/>
</dbReference>
<comment type="function">
    <text evidence="10">Required for vesicle-mediated transport. Catalyzes the fusion of transport vesicles within the Golgi cisternae. Is also required for transport from the endoplasmic reticulum to the Golgi stack. Seems to function as a fusion protein required for the delivery of cargo proteins to all compartments of the Golgi stack independent of vesicle origin.</text>
</comment>
<dbReference type="AlphaFoldDB" id="A0A0C2II78"/>
<dbReference type="Proteomes" id="UP000031668">
    <property type="component" value="Unassembled WGS sequence"/>
</dbReference>
<keyword evidence="3 10" id="KW-0813">Transport</keyword>
<comment type="subcellular location">
    <subcellularLocation>
        <location evidence="1 10">Cytoplasm</location>
    </subcellularLocation>
</comment>
<dbReference type="GO" id="GO:0046872">
    <property type="term" value="F:metal ion binding"/>
    <property type="evidence" value="ECO:0007669"/>
    <property type="project" value="UniProtKB-UniRule"/>
</dbReference>
<evidence type="ECO:0000313" key="12">
    <source>
        <dbReference type="EMBL" id="KII65049.1"/>
    </source>
</evidence>
<dbReference type="InterPro" id="IPR003959">
    <property type="entry name" value="ATPase_AAA_core"/>
</dbReference>
<dbReference type="InterPro" id="IPR029067">
    <property type="entry name" value="CDC48_domain_2-like_sf"/>
</dbReference>
<evidence type="ECO:0000256" key="9">
    <source>
        <dbReference type="RuleBase" id="RU003651"/>
    </source>
</evidence>
<name>A0A0C2II78_THEKT</name>
<dbReference type="Gene3D" id="2.40.40.20">
    <property type="match status" value="1"/>
</dbReference>
<dbReference type="InterPro" id="IPR003593">
    <property type="entry name" value="AAA+_ATPase"/>
</dbReference>
<evidence type="ECO:0000313" key="13">
    <source>
        <dbReference type="Proteomes" id="UP000031668"/>
    </source>
</evidence>
<feature type="domain" description="AAA+ ATPase" evidence="11">
    <location>
        <begin position="238"/>
        <end position="385"/>
    </location>
</feature>
<gene>
    <name evidence="12" type="ORF">RF11_10770</name>
</gene>
<evidence type="ECO:0000256" key="8">
    <source>
        <dbReference type="ARBA" id="ARBA00022927"/>
    </source>
</evidence>
<dbReference type="Pfam" id="PF17862">
    <property type="entry name" value="AAA_lid_3"/>
    <property type="match status" value="1"/>
</dbReference>
<dbReference type="InterPro" id="IPR041569">
    <property type="entry name" value="AAA_lid_3"/>
</dbReference>
<evidence type="ECO:0000256" key="6">
    <source>
        <dbReference type="ARBA" id="ARBA00022741"/>
    </source>
</evidence>
<keyword evidence="8 10" id="KW-0653">Protein transport</keyword>
<comment type="catalytic activity">
    <reaction evidence="10">
        <text>ATP + H2O = ADP + phosphate + H(+)</text>
        <dbReference type="Rhea" id="RHEA:13065"/>
        <dbReference type="ChEBI" id="CHEBI:15377"/>
        <dbReference type="ChEBI" id="CHEBI:15378"/>
        <dbReference type="ChEBI" id="CHEBI:30616"/>
        <dbReference type="ChEBI" id="CHEBI:43474"/>
        <dbReference type="ChEBI" id="CHEBI:456216"/>
        <dbReference type="EC" id="3.6.4.6"/>
    </reaction>
</comment>
<dbReference type="EC" id="3.6.4.6" evidence="10"/>
<evidence type="ECO:0000256" key="4">
    <source>
        <dbReference type="ARBA" id="ARBA00022490"/>
    </source>
</evidence>
<protein>
    <recommendedName>
        <fullName evidence="10">Vesicle-fusing ATPase</fullName>
        <ecNumber evidence="10">3.6.4.6</ecNumber>
    </recommendedName>
</protein>
<dbReference type="GO" id="GO:0016887">
    <property type="term" value="F:ATP hydrolysis activity"/>
    <property type="evidence" value="ECO:0007669"/>
    <property type="project" value="InterPro"/>
</dbReference>
<sequence length="694" mass="77124">MEFNLTVQKFPDEKLAYKNCVFVPKSLNTTSNYMVLHVDSKKFHFYCAKDSSTKPNCIAMTLAQRKWTNVSLDQAYRVTFIQLPKNAFISKVVLQINFLHKSKATEQLIDSEKLVGSFLQQFSNYPLTVGQIMFFNCDLSLPPFEITVIDIEVGALGSFLDAQSAEEGNVTQGTKARQRSTATLTRIAMTTNLIISPNWDFNEMGIGGLDKEFSVIFRRAFASRLFPPEIILQLGMKHVRGILLFGPPGTGKTLMARQIGKMLNAREPKIVHGPDILNKFVGESEANIRKLFADAEEEQKKAGINSGLHIIIFDEIDAICKKRGTATGGTGVHDTVVNQLLSKIDGVEQLNNVLIIGMTNRKDLIDDALLRPGRLEVQMEINLPDEKGRLQILSIHTANLKKYDKLDPSVDLDQLAAETKNYSGAEIEGLVKAATSIAMNRAVKLEGKVKLDPKGMENLTVTMGDFEYALRYDIKPMFGASTGDLSLYVANGIVNWCDAIQHLISDGHLIIEQTKNGGIISPVSLLLCGEVGTGKTALASHLALSSNFPLIKLCSADQMVGFSEFAKCQILKEIFDDACKSELSCIVLDNIERILEYVPIGPRFSNTILQALLVLLNKRLPLKHKLLVIATTSCPDVMEDMGVIQIFTRTLKVPIPTKIKELELIIKHYSFFKDDVWARIVNNIKDSRLNLDVI</sequence>
<dbReference type="PANTHER" id="PTHR23078:SF3">
    <property type="entry name" value="VESICLE-FUSING ATPASE"/>
    <property type="match status" value="1"/>
</dbReference>
<keyword evidence="10" id="KW-0931">ER-Golgi transport</keyword>
<dbReference type="InterPro" id="IPR027417">
    <property type="entry name" value="P-loop_NTPase"/>
</dbReference>
<dbReference type="GO" id="GO:0005524">
    <property type="term" value="F:ATP binding"/>
    <property type="evidence" value="ECO:0007669"/>
    <property type="project" value="UniProtKB-UniRule"/>
</dbReference>
<keyword evidence="4 10" id="KW-0963">Cytoplasm</keyword>
<dbReference type="InterPro" id="IPR009010">
    <property type="entry name" value="Asp_de-COase-like_dom_sf"/>
</dbReference>
<dbReference type="EMBL" id="JWZT01004031">
    <property type="protein sequence ID" value="KII65049.1"/>
    <property type="molecule type" value="Genomic_DNA"/>
</dbReference>
<dbReference type="SUPFAM" id="SSF50692">
    <property type="entry name" value="ADC-like"/>
    <property type="match status" value="1"/>
</dbReference>
<dbReference type="GO" id="GO:0006891">
    <property type="term" value="P:intra-Golgi vesicle-mediated transport"/>
    <property type="evidence" value="ECO:0007669"/>
    <property type="project" value="TreeGrafter"/>
</dbReference>
<dbReference type="OrthoDB" id="9982946at2759"/>
<dbReference type="GO" id="GO:0005795">
    <property type="term" value="C:Golgi stack"/>
    <property type="evidence" value="ECO:0007669"/>
    <property type="project" value="TreeGrafter"/>
</dbReference>
<accession>A0A0C2II78</accession>
<dbReference type="Gene3D" id="3.40.50.300">
    <property type="entry name" value="P-loop containing nucleotide triphosphate hydrolases"/>
    <property type="match status" value="2"/>
</dbReference>
<dbReference type="InterPro" id="IPR003960">
    <property type="entry name" value="ATPase_AAA_CS"/>
</dbReference>
<dbReference type="FunFam" id="3.40.50.300:FF:000187">
    <property type="entry name" value="Vesicular-fusion ATPase SEC18"/>
    <property type="match status" value="1"/>
</dbReference>
<dbReference type="SUPFAM" id="SSF54585">
    <property type="entry name" value="Cdc48 domain 2-like"/>
    <property type="match status" value="1"/>
</dbReference>
<proteinExistence type="inferred from homology"/>
<comment type="cofactor">
    <cofactor evidence="10">
        <name>Mg(2+)</name>
        <dbReference type="ChEBI" id="CHEBI:18420"/>
    </cofactor>
    <text evidence="10">Binds 1 Mg(2+) ion per subunit.</text>
</comment>
<organism evidence="12 13">
    <name type="scientific">Thelohanellus kitauei</name>
    <name type="common">Myxosporean</name>
    <dbReference type="NCBI Taxonomy" id="669202"/>
    <lineage>
        <taxon>Eukaryota</taxon>
        <taxon>Metazoa</taxon>
        <taxon>Cnidaria</taxon>
        <taxon>Myxozoa</taxon>
        <taxon>Myxosporea</taxon>
        <taxon>Bivalvulida</taxon>
        <taxon>Platysporina</taxon>
        <taxon>Myxobolidae</taxon>
        <taxon>Thelohanellus</taxon>
    </lineage>
</organism>